<reference evidence="2" key="1">
    <citation type="submission" date="2017-12" db="EMBL/GenBank/DDBJ databases">
        <authorList>
            <person name="Thomas-White K."/>
            <person name="Wolfe A.J."/>
        </authorList>
    </citation>
    <scope>NUCLEOTIDE SEQUENCE</scope>
    <source>
        <strain evidence="2">UMB0763</strain>
    </source>
</reference>
<dbReference type="Pfam" id="PF18305">
    <property type="entry name" value="DNA_pol_A_exoN"/>
    <property type="match status" value="1"/>
</dbReference>
<dbReference type="Proteomes" id="UP000234560">
    <property type="component" value="Chromosome"/>
</dbReference>
<dbReference type="SMART" id="SM00341">
    <property type="entry name" value="HRDC"/>
    <property type="match status" value="1"/>
</dbReference>
<dbReference type="PANTHER" id="PTHR47649:SF1">
    <property type="entry name" value="RIBONUCLEASE D"/>
    <property type="match status" value="1"/>
</dbReference>
<dbReference type="InterPro" id="IPR051086">
    <property type="entry name" value="RNase_D-like"/>
</dbReference>
<name>A0AAF0YWE6_9CORY</name>
<dbReference type="InterPro" id="IPR044876">
    <property type="entry name" value="HRDC_dom_sf"/>
</dbReference>
<reference evidence="2" key="2">
    <citation type="submission" date="2023-10" db="EMBL/GenBank/DDBJ databases">
        <authorList>
            <person name="Choi B."/>
        </authorList>
    </citation>
    <scope>NUCLEOTIDE SEQUENCE</scope>
    <source>
        <strain evidence="2">UMB0763</strain>
    </source>
</reference>
<dbReference type="InterPro" id="IPR002562">
    <property type="entry name" value="3'-5'_exonuclease_dom"/>
</dbReference>
<dbReference type="GO" id="GO:0000166">
    <property type="term" value="F:nucleotide binding"/>
    <property type="evidence" value="ECO:0007669"/>
    <property type="project" value="InterPro"/>
</dbReference>
<dbReference type="Pfam" id="PF00570">
    <property type="entry name" value="HRDC"/>
    <property type="match status" value="1"/>
</dbReference>
<protein>
    <submittedName>
        <fullName evidence="2">HRDC domain-containing protein</fullName>
    </submittedName>
</protein>
<sequence length="385" mass="42675">MLLTAPRDGHYPLVTTDSRLEELAHSLDPQEPLALDTERASGFTYNDGAYLVQLRQEGCGTFLVDAAALRDSIPKILAPQVNSCPWVLHAAISDLPCLEELSMRPPTLFDTEVAGRFLGFDKVNLAAMTNAVLGIDLKKGHAAENWSKRPIPRSWLIYAALDVELLVELADALTELLDRDGKLDWAREEFAYIVANPPHHEPKSWLDVKGVRRMHGPQLQAARALFTTRDSIARKKDVAPGRILNNKLLSELASVHPTTASDAATIMRGRSNPRKWASVIRAALDEPRTSWAQLPHEEGTPSKGAWKRLSTPAWEALHEAHDILDEIAADRSVDPIVLLSPALLRDFIWGRIVDGDETGAEQKLLELGARHWQVELVASPLEEIL</sequence>
<dbReference type="CDD" id="cd06142">
    <property type="entry name" value="RNaseD_exo"/>
    <property type="match status" value="1"/>
</dbReference>
<dbReference type="SUPFAM" id="SSF47819">
    <property type="entry name" value="HRDC-like"/>
    <property type="match status" value="1"/>
</dbReference>
<dbReference type="InterPro" id="IPR036397">
    <property type="entry name" value="RNaseH_sf"/>
</dbReference>
<dbReference type="InterPro" id="IPR002121">
    <property type="entry name" value="HRDC_dom"/>
</dbReference>
<dbReference type="PROSITE" id="PS50967">
    <property type="entry name" value="HRDC"/>
    <property type="match status" value="1"/>
</dbReference>
<dbReference type="GO" id="GO:0006139">
    <property type="term" value="P:nucleobase-containing compound metabolic process"/>
    <property type="evidence" value="ECO:0007669"/>
    <property type="project" value="InterPro"/>
</dbReference>
<dbReference type="Gene3D" id="1.10.150.80">
    <property type="entry name" value="HRDC domain"/>
    <property type="match status" value="2"/>
</dbReference>
<dbReference type="GO" id="GO:0003676">
    <property type="term" value="F:nucleic acid binding"/>
    <property type="evidence" value="ECO:0007669"/>
    <property type="project" value="InterPro"/>
</dbReference>
<dbReference type="KEGG" id="cpyr:CYJ47_05275"/>
<evidence type="ECO:0000313" key="3">
    <source>
        <dbReference type="Proteomes" id="UP000234560"/>
    </source>
</evidence>
<dbReference type="EMBL" id="CP136958">
    <property type="protein sequence ID" value="WOT03174.1"/>
    <property type="molecule type" value="Genomic_DNA"/>
</dbReference>
<dbReference type="SMART" id="SM00474">
    <property type="entry name" value="35EXOc"/>
    <property type="match status" value="1"/>
</dbReference>
<evidence type="ECO:0000259" key="1">
    <source>
        <dbReference type="PROSITE" id="PS50967"/>
    </source>
</evidence>
<dbReference type="RefSeq" id="WP_101678230.1">
    <property type="nucleotide sequence ID" value="NZ_CAMIHY010000054.1"/>
</dbReference>
<dbReference type="InterPro" id="IPR041605">
    <property type="entry name" value="Exo_C"/>
</dbReference>
<gene>
    <name evidence="2" type="ORF">CYJ47_05275</name>
</gene>
<organism evidence="2 3">
    <name type="scientific">Corynebacterium pyruviciproducens</name>
    <dbReference type="NCBI Taxonomy" id="598660"/>
    <lineage>
        <taxon>Bacteria</taxon>
        <taxon>Bacillati</taxon>
        <taxon>Actinomycetota</taxon>
        <taxon>Actinomycetes</taxon>
        <taxon>Mycobacteriales</taxon>
        <taxon>Corynebacteriaceae</taxon>
        <taxon>Corynebacterium</taxon>
    </lineage>
</organism>
<dbReference type="InterPro" id="IPR010997">
    <property type="entry name" value="HRDC-like_sf"/>
</dbReference>
<dbReference type="PANTHER" id="PTHR47649">
    <property type="entry name" value="RIBONUCLEASE D"/>
    <property type="match status" value="1"/>
</dbReference>
<dbReference type="Gene3D" id="3.30.420.10">
    <property type="entry name" value="Ribonuclease H-like superfamily/Ribonuclease H"/>
    <property type="match status" value="1"/>
</dbReference>
<dbReference type="GO" id="GO:0008408">
    <property type="term" value="F:3'-5' exonuclease activity"/>
    <property type="evidence" value="ECO:0007669"/>
    <property type="project" value="InterPro"/>
</dbReference>
<feature type="domain" description="HRDC" evidence="1">
    <location>
        <begin position="215"/>
        <end position="294"/>
    </location>
</feature>
<dbReference type="InterPro" id="IPR012337">
    <property type="entry name" value="RNaseH-like_sf"/>
</dbReference>
<evidence type="ECO:0000313" key="2">
    <source>
        <dbReference type="EMBL" id="WOT03174.1"/>
    </source>
</evidence>
<proteinExistence type="predicted"/>
<dbReference type="AlphaFoldDB" id="A0AAF0YWE6"/>
<dbReference type="Pfam" id="PF01612">
    <property type="entry name" value="DNA_pol_A_exo1"/>
    <property type="match status" value="1"/>
</dbReference>
<dbReference type="SUPFAM" id="SSF53098">
    <property type="entry name" value="Ribonuclease H-like"/>
    <property type="match status" value="1"/>
</dbReference>
<accession>A0AAF0YWE6</accession>